<proteinExistence type="predicted"/>
<keyword evidence="1" id="KW-1133">Transmembrane helix</keyword>
<keyword evidence="1" id="KW-0472">Membrane</keyword>
<keyword evidence="3" id="KW-1185">Reference proteome</keyword>
<evidence type="ECO:0000313" key="3">
    <source>
        <dbReference type="Proteomes" id="UP000319976"/>
    </source>
</evidence>
<accession>A0A517T8K7</accession>
<name>A0A517T8K7_9PLAN</name>
<gene>
    <name evidence="2" type="ORF">V22_19630</name>
</gene>
<reference evidence="2 3" key="1">
    <citation type="submission" date="2019-02" db="EMBL/GenBank/DDBJ databases">
        <title>Deep-cultivation of Planctomycetes and their phenomic and genomic characterization uncovers novel biology.</title>
        <authorList>
            <person name="Wiegand S."/>
            <person name="Jogler M."/>
            <person name="Boedeker C."/>
            <person name="Pinto D."/>
            <person name="Vollmers J."/>
            <person name="Rivas-Marin E."/>
            <person name="Kohn T."/>
            <person name="Peeters S.H."/>
            <person name="Heuer A."/>
            <person name="Rast P."/>
            <person name="Oberbeckmann S."/>
            <person name="Bunk B."/>
            <person name="Jeske O."/>
            <person name="Meyerdierks A."/>
            <person name="Storesund J.E."/>
            <person name="Kallscheuer N."/>
            <person name="Luecker S."/>
            <person name="Lage O.M."/>
            <person name="Pohl T."/>
            <person name="Merkel B.J."/>
            <person name="Hornburger P."/>
            <person name="Mueller R.-W."/>
            <person name="Bruemmer F."/>
            <person name="Labrenz M."/>
            <person name="Spormann A.M."/>
            <person name="Op den Camp H."/>
            <person name="Overmann J."/>
            <person name="Amann R."/>
            <person name="Jetten M.S.M."/>
            <person name="Mascher T."/>
            <person name="Medema M.H."/>
            <person name="Devos D.P."/>
            <person name="Kaster A.-K."/>
            <person name="Ovreas L."/>
            <person name="Rohde M."/>
            <person name="Galperin M.Y."/>
            <person name="Jogler C."/>
        </authorList>
    </citation>
    <scope>NUCLEOTIDE SEQUENCE [LARGE SCALE GENOMIC DNA]</scope>
    <source>
        <strain evidence="2 3">V22</strain>
    </source>
</reference>
<dbReference type="EMBL" id="CP036316">
    <property type="protein sequence ID" value="QDT64722.1"/>
    <property type="molecule type" value="Genomic_DNA"/>
</dbReference>
<feature type="transmembrane region" description="Helical" evidence="1">
    <location>
        <begin position="12"/>
        <end position="35"/>
    </location>
</feature>
<dbReference type="Proteomes" id="UP000319976">
    <property type="component" value="Chromosome"/>
</dbReference>
<dbReference type="KEGG" id="chya:V22_19630"/>
<feature type="transmembrane region" description="Helical" evidence="1">
    <location>
        <begin position="73"/>
        <end position="94"/>
    </location>
</feature>
<evidence type="ECO:0000313" key="2">
    <source>
        <dbReference type="EMBL" id="QDT64722.1"/>
    </source>
</evidence>
<keyword evidence="1" id="KW-0812">Transmembrane</keyword>
<feature type="transmembrane region" description="Helical" evidence="1">
    <location>
        <begin position="41"/>
        <end position="61"/>
    </location>
</feature>
<evidence type="ECO:0000256" key="1">
    <source>
        <dbReference type="SAM" id="Phobius"/>
    </source>
</evidence>
<protein>
    <submittedName>
        <fullName evidence="2">Uncharacterized protein</fullName>
    </submittedName>
</protein>
<organism evidence="2 3">
    <name type="scientific">Calycomorphotria hydatis</name>
    <dbReference type="NCBI Taxonomy" id="2528027"/>
    <lineage>
        <taxon>Bacteria</taxon>
        <taxon>Pseudomonadati</taxon>
        <taxon>Planctomycetota</taxon>
        <taxon>Planctomycetia</taxon>
        <taxon>Planctomycetales</taxon>
        <taxon>Planctomycetaceae</taxon>
        <taxon>Calycomorphotria</taxon>
    </lineage>
</organism>
<sequence>MSEKRDKEMFNYDPTILVFGVAIFASIMGLCLGFVTAMMGISLILLSCVCVLVLAICIVLFKLSVLTHLATALCFLTSSWAVTHLIALLLSYLMQFL</sequence>
<dbReference type="AlphaFoldDB" id="A0A517T8K7"/>